<gene>
    <name evidence="1" type="ORF">JKJ07_44555</name>
</gene>
<dbReference type="Proteomes" id="UP000598996">
    <property type="component" value="Unassembled WGS sequence"/>
</dbReference>
<protein>
    <submittedName>
        <fullName evidence="1">Uncharacterized protein</fullName>
    </submittedName>
</protein>
<dbReference type="RefSeq" id="WP_202998132.1">
    <property type="nucleotide sequence ID" value="NZ_JAENHO010000018.1"/>
</dbReference>
<name>A0ABS1W3R6_9ACTN</name>
<evidence type="ECO:0000313" key="1">
    <source>
        <dbReference type="EMBL" id="MBL7261379.1"/>
    </source>
</evidence>
<sequence length="69" mass="8489">MINIETPTLGWDGAWILRRTAFDFPEPRPIPAPRRRIWNRDFGRPGEARAALRRQWSRSARRDYRRRWR</sequence>
<comment type="caution">
    <text evidence="1">The sequence shown here is derived from an EMBL/GenBank/DDBJ whole genome shotgun (WGS) entry which is preliminary data.</text>
</comment>
<reference evidence="1 2" key="1">
    <citation type="submission" date="2021-01" db="EMBL/GenBank/DDBJ databases">
        <title>Actinoplanes sp. nov. LDG1-01 isolated from lichen.</title>
        <authorList>
            <person name="Saeng-In P."/>
            <person name="Phongsopitanun W."/>
            <person name="Kanchanasin P."/>
            <person name="Yuki M."/>
            <person name="Kudo T."/>
            <person name="Ohkuma M."/>
            <person name="Tanasupawat S."/>
        </authorList>
    </citation>
    <scope>NUCLEOTIDE SEQUENCE [LARGE SCALE GENOMIC DNA]</scope>
    <source>
        <strain evidence="1 2">LDG1-01</strain>
    </source>
</reference>
<evidence type="ECO:0000313" key="2">
    <source>
        <dbReference type="Proteomes" id="UP000598996"/>
    </source>
</evidence>
<accession>A0ABS1W3R6</accession>
<proteinExistence type="predicted"/>
<dbReference type="EMBL" id="JAENHO010000018">
    <property type="protein sequence ID" value="MBL7261379.1"/>
    <property type="molecule type" value="Genomic_DNA"/>
</dbReference>
<keyword evidence="2" id="KW-1185">Reference proteome</keyword>
<organism evidence="1 2">
    <name type="scientific">Paractinoplanes lichenicola</name>
    <dbReference type="NCBI Taxonomy" id="2802976"/>
    <lineage>
        <taxon>Bacteria</taxon>
        <taxon>Bacillati</taxon>
        <taxon>Actinomycetota</taxon>
        <taxon>Actinomycetes</taxon>
        <taxon>Micromonosporales</taxon>
        <taxon>Micromonosporaceae</taxon>
        <taxon>Paractinoplanes</taxon>
    </lineage>
</organism>